<dbReference type="Pfam" id="PF07690">
    <property type="entry name" value="MFS_1"/>
    <property type="match status" value="1"/>
</dbReference>
<evidence type="ECO:0000256" key="6">
    <source>
        <dbReference type="SAM" id="Phobius"/>
    </source>
</evidence>
<feature type="transmembrane region" description="Helical" evidence="6">
    <location>
        <begin position="518"/>
        <end position="540"/>
    </location>
</feature>
<feature type="transmembrane region" description="Helical" evidence="6">
    <location>
        <begin position="137"/>
        <end position="156"/>
    </location>
</feature>
<feature type="transmembrane region" description="Helical" evidence="6">
    <location>
        <begin position="546"/>
        <end position="567"/>
    </location>
</feature>
<dbReference type="InterPro" id="IPR011701">
    <property type="entry name" value="MFS"/>
</dbReference>
<reference evidence="9" key="2">
    <citation type="submission" date="2015-01" db="EMBL/GenBank/DDBJ databases">
        <title>Evolutionary Origins and Diversification of the Mycorrhizal Mutualists.</title>
        <authorList>
            <consortium name="DOE Joint Genome Institute"/>
            <consortium name="Mycorrhizal Genomics Consortium"/>
            <person name="Kohler A."/>
            <person name="Kuo A."/>
            <person name="Nagy L.G."/>
            <person name="Floudas D."/>
            <person name="Copeland A."/>
            <person name="Barry K.W."/>
            <person name="Cichocki N."/>
            <person name="Veneault-Fourrey C."/>
            <person name="LaButti K."/>
            <person name="Lindquist E.A."/>
            <person name="Lipzen A."/>
            <person name="Lundell T."/>
            <person name="Morin E."/>
            <person name="Murat C."/>
            <person name="Riley R."/>
            <person name="Ohm R."/>
            <person name="Sun H."/>
            <person name="Tunlid A."/>
            <person name="Henrissat B."/>
            <person name="Grigoriev I.V."/>
            <person name="Hibbett D.S."/>
            <person name="Martin F."/>
        </authorList>
    </citation>
    <scope>NUCLEOTIDE SEQUENCE [LARGE SCALE GENOMIC DNA]</scope>
    <source>
        <strain evidence="9">Zn</strain>
    </source>
</reference>
<feature type="transmembrane region" description="Helical" evidence="6">
    <location>
        <begin position="371"/>
        <end position="398"/>
    </location>
</feature>
<gene>
    <name evidence="8" type="ORF">OIDMADRAFT_126316</name>
</gene>
<keyword evidence="3 6" id="KW-0812">Transmembrane</keyword>
<dbReference type="GO" id="GO:0005886">
    <property type="term" value="C:plasma membrane"/>
    <property type="evidence" value="ECO:0007669"/>
    <property type="project" value="TreeGrafter"/>
</dbReference>
<evidence type="ECO:0000256" key="4">
    <source>
        <dbReference type="ARBA" id="ARBA00022989"/>
    </source>
</evidence>
<feature type="transmembrane region" description="Helical" evidence="6">
    <location>
        <begin position="265"/>
        <end position="287"/>
    </location>
</feature>
<evidence type="ECO:0000256" key="3">
    <source>
        <dbReference type="ARBA" id="ARBA00022692"/>
    </source>
</evidence>
<evidence type="ECO:0000256" key="1">
    <source>
        <dbReference type="ARBA" id="ARBA00004141"/>
    </source>
</evidence>
<dbReference type="AlphaFoldDB" id="A0A0C3CLK9"/>
<accession>A0A0C3CLK9</accession>
<feature type="transmembrane region" description="Helical" evidence="6">
    <location>
        <begin position="452"/>
        <end position="473"/>
    </location>
</feature>
<comment type="similarity">
    <text evidence="2">Belongs to the major facilitator superfamily.</text>
</comment>
<dbReference type="InterPro" id="IPR020846">
    <property type="entry name" value="MFS_dom"/>
</dbReference>
<keyword evidence="4 6" id="KW-1133">Transmembrane helix</keyword>
<feature type="transmembrane region" description="Helical" evidence="6">
    <location>
        <begin position="231"/>
        <end position="253"/>
    </location>
</feature>
<dbReference type="GO" id="GO:0022857">
    <property type="term" value="F:transmembrane transporter activity"/>
    <property type="evidence" value="ECO:0007669"/>
    <property type="project" value="InterPro"/>
</dbReference>
<evidence type="ECO:0000259" key="7">
    <source>
        <dbReference type="PROSITE" id="PS50850"/>
    </source>
</evidence>
<organism evidence="8 9">
    <name type="scientific">Oidiodendron maius (strain Zn)</name>
    <dbReference type="NCBI Taxonomy" id="913774"/>
    <lineage>
        <taxon>Eukaryota</taxon>
        <taxon>Fungi</taxon>
        <taxon>Dikarya</taxon>
        <taxon>Ascomycota</taxon>
        <taxon>Pezizomycotina</taxon>
        <taxon>Leotiomycetes</taxon>
        <taxon>Leotiomycetes incertae sedis</taxon>
        <taxon>Myxotrichaceae</taxon>
        <taxon>Oidiodendron</taxon>
    </lineage>
</organism>
<reference evidence="8 9" key="1">
    <citation type="submission" date="2014-04" db="EMBL/GenBank/DDBJ databases">
        <authorList>
            <consortium name="DOE Joint Genome Institute"/>
            <person name="Kuo A."/>
            <person name="Martino E."/>
            <person name="Perotto S."/>
            <person name="Kohler A."/>
            <person name="Nagy L.G."/>
            <person name="Floudas D."/>
            <person name="Copeland A."/>
            <person name="Barry K.W."/>
            <person name="Cichocki N."/>
            <person name="Veneault-Fourrey C."/>
            <person name="LaButti K."/>
            <person name="Lindquist E.A."/>
            <person name="Lipzen A."/>
            <person name="Lundell T."/>
            <person name="Morin E."/>
            <person name="Murat C."/>
            <person name="Sun H."/>
            <person name="Tunlid A."/>
            <person name="Henrissat B."/>
            <person name="Grigoriev I.V."/>
            <person name="Hibbett D.S."/>
            <person name="Martin F."/>
            <person name="Nordberg H.P."/>
            <person name="Cantor M.N."/>
            <person name="Hua S.X."/>
        </authorList>
    </citation>
    <scope>NUCLEOTIDE SEQUENCE [LARGE SCALE GENOMIC DNA]</scope>
    <source>
        <strain evidence="8 9">Zn</strain>
    </source>
</reference>
<feature type="domain" description="Major facilitator superfamily (MFS) profile" evidence="7">
    <location>
        <begin position="139"/>
        <end position="571"/>
    </location>
</feature>
<dbReference type="PANTHER" id="PTHR23502">
    <property type="entry name" value="MAJOR FACILITATOR SUPERFAMILY"/>
    <property type="match status" value="1"/>
</dbReference>
<dbReference type="HOGENOM" id="CLU_008455_11_1_1"/>
<dbReference type="EMBL" id="KN832878">
    <property type="protein sequence ID" value="KIM99898.1"/>
    <property type="molecule type" value="Genomic_DNA"/>
</dbReference>
<feature type="transmembrane region" description="Helical" evidence="6">
    <location>
        <begin position="410"/>
        <end position="431"/>
    </location>
</feature>
<dbReference type="CDD" id="cd17323">
    <property type="entry name" value="MFS_Tpo1_MDR_like"/>
    <property type="match status" value="1"/>
</dbReference>
<dbReference type="InParanoid" id="A0A0C3CLK9"/>
<keyword evidence="9" id="KW-1185">Reference proteome</keyword>
<keyword evidence="5 6" id="KW-0472">Membrane</keyword>
<evidence type="ECO:0000313" key="9">
    <source>
        <dbReference type="Proteomes" id="UP000054321"/>
    </source>
</evidence>
<dbReference type="SUPFAM" id="SSF103473">
    <property type="entry name" value="MFS general substrate transporter"/>
    <property type="match status" value="1"/>
</dbReference>
<feature type="transmembrane region" description="Helical" evidence="6">
    <location>
        <begin position="485"/>
        <end position="506"/>
    </location>
</feature>
<feature type="transmembrane region" description="Helical" evidence="6">
    <location>
        <begin position="205"/>
        <end position="225"/>
    </location>
</feature>
<comment type="subcellular location">
    <subcellularLocation>
        <location evidence="1">Membrane</location>
        <topology evidence="1">Multi-pass membrane protein</topology>
    </subcellularLocation>
</comment>
<dbReference type="PROSITE" id="PS50850">
    <property type="entry name" value="MFS"/>
    <property type="match status" value="1"/>
</dbReference>
<dbReference type="PANTHER" id="PTHR23502:SF47">
    <property type="entry name" value="MAJOR FACILITATOR SUPERFAMILY (MFS) PROFILE DOMAIN-CONTAINING PROTEIN-RELATED"/>
    <property type="match status" value="1"/>
</dbReference>
<dbReference type="InterPro" id="IPR036259">
    <property type="entry name" value="MFS_trans_sf"/>
</dbReference>
<dbReference type="FunFam" id="1.20.1250.20:FF:000082">
    <property type="entry name" value="MFS multidrug transporter, putative"/>
    <property type="match status" value="1"/>
</dbReference>
<protein>
    <recommendedName>
        <fullName evidence="7">Major facilitator superfamily (MFS) profile domain-containing protein</fullName>
    </recommendedName>
</protein>
<evidence type="ECO:0000256" key="5">
    <source>
        <dbReference type="ARBA" id="ARBA00023136"/>
    </source>
</evidence>
<feature type="transmembrane region" description="Helical" evidence="6">
    <location>
        <begin position="299"/>
        <end position="316"/>
    </location>
</feature>
<feature type="transmembrane region" description="Helical" evidence="6">
    <location>
        <begin position="176"/>
        <end position="198"/>
    </location>
</feature>
<evidence type="ECO:0000313" key="8">
    <source>
        <dbReference type="EMBL" id="KIM99898.1"/>
    </source>
</evidence>
<evidence type="ECO:0000256" key="2">
    <source>
        <dbReference type="ARBA" id="ARBA00008335"/>
    </source>
</evidence>
<name>A0A0C3CLK9_OIDMZ</name>
<proteinExistence type="inferred from homology"/>
<dbReference type="STRING" id="913774.A0A0C3CLK9"/>
<sequence>MQSFLQYRKYRLAIEQQLRRDQEKAITWLDNASQPSHTECSSTHEASDAIQFPLTSVPSATSEDGVCNENLGQDQTDNLAKTGTRYTARTALGHALAGIHARDRTTHEGKGSKVFVVNWDGEHDPLNPRNYSKTSRIWMTLLVSGIAFVVTVASSIDTAILPQASAKFGVSDVVESLAATGMYLIGFGLGAIFVGPFSETFGRNVVYVVTLVMFMIFIMASGLAPNIGAQIAFRFLAGFFGAAPLTCAGGSISDMWDSLERSYGFPIYAIPAFSGPVLGPVMGSYIGNGRIGSWRWTEWITLILAGLVLCVIVLFQKETYPPLLLKWKAQHLRRITGDDRFQAELEITKTTLWTRLKISLKRPFQLMSEPIVMLMALYLTVIYIVLFTFLGGYTYIFTETYEISQGLTNVIFVGMLIGILVAAPLVPFTYNRTKEDMKLHKSENGSHVNPEIRLWFAMLGAPAIPISLFWMGWSAYPSVSIWSPIIASALFGYGLICIFMSAYMYIIDSYEIYAASALTFVTITRYVAAGGMTVVSLPFYRNVGVHWTLSIMGCISLFLTPIPYILYKYGYVVRRRSNYAVSRI</sequence>
<dbReference type="OrthoDB" id="3936150at2759"/>
<dbReference type="Gene3D" id="1.20.1250.20">
    <property type="entry name" value="MFS general substrate transporter like domains"/>
    <property type="match status" value="1"/>
</dbReference>
<dbReference type="Proteomes" id="UP000054321">
    <property type="component" value="Unassembled WGS sequence"/>
</dbReference>